<sequence length="247" mass="27969">MRTRSFLLSIILCALFTDSAISYNRNQISVDFRNVPDSLESTFRHRISLAERAIASRLQTEPSNFNLEAKIFATITLDGRLLTAEVEETSGSDEFDKAALRAVYLTPNFGQFPHLGPKLLLAEIRVSQNSIQTGSVHRNNIQGQDPSRDTFKTQKSDWIEDTDLGNINYDSRPWEYTNHSPKVGSEEESASSDTTNGTSSGLSLSLQGFRPLSQYQLKYIPTEQKDSYLEKLSCWSKLSLKEKFQLW</sequence>
<dbReference type="SUPFAM" id="SSF74653">
    <property type="entry name" value="TolA/TonB C-terminal domain"/>
    <property type="match status" value="1"/>
</dbReference>
<feature type="compositionally biased region" description="Basic and acidic residues" evidence="1">
    <location>
        <begin position="146"/>
        <end position="155"/>
    </location>
</feature>
<dbReference type="EMBL" id="JAFLCK010000029">
    <property type="protein sequence ID" value="MBN8662045.1"/>
    <property type="molecule type" value="Genomic_DNA"/>
</dbReference>
<dbReference type="Proteomes" id="UP000664277">
    <property type="component" value="Unassembled WGS sequence"/>
</dbReference>
<accession>A0A8J7TNP8</accession>
<reference evidence="2" key="1">
    <citation type="submission" date="2021-02" db="EMBL/GenBank/DDBJ databases">
        <title>Genome-Resolved Metagenomics of a Microbial Community Performing Photosynthetic Biological Nutrient Removal.</title>
        <authorList>
            <person name="Mcdaniel E.A."/>
        </authorList>
    </citation>
    <scope>NUCLEOTIDE SEQUENCE</scope>
    <source>
        <strain evidence="2">UWPOB_OBS1</strain>
    </source>
</reference>
<dbReference type="Gene3D" id="3.30.1150.10">
    <property type="match status" value="1"/>
</dbReference>
<name>A0A8J7TNP8_9BACT</name>
<feature type="region of interest" description="Disordered" evidence="1">
    <location>
        <begin position="135"/>
        <end position="155"/>
    </location>
</feature>
<dbReference type="Pfam" id="PF13103">
    <property type="entry name" value="TonB_2"/>
    <property type="match status" value="1"/>
</dbReference>
<feature type="compositionally biased region" description="Low complexity" evidence="1">
    <location>
        <begin position="191"/>
        <end position="202"/>
    </location>
</feature>
<evidence type="ECO:0000256" key="1">
    <source>
        <dbReference type="SAM" id="MobiDB-lite"/>
    </source>
</evidence>
<proteinExistence type="predicted"/>
<protein>
    <submittedName>
        <fullName evidence="2">TonB C-terminal domain-containing protein</fullName>
    </submittedName>
</protein>
<evidence type="ECO:0000313" key="2">
    <source>
        <dbReference type="EMBL" id="MBN8662045.1"/>
    </source>
</evidence>
<evidence type="ECO:0000313" key="3">
    <source>
        <dbReference type="Proteomes" id="UP000664277"/>
    </source>
</evidence>
<comment type="caution">
    <text evidence="2">The sequence shown here is derived from an EMBL/GenBank/DDBJ whole genome shotgun (WGS) entry which is preliminary data.</text>
</comment>
<dbReference type="AlphaFoldDB" id="A0A8J7TNP8"/>
<feature type="compositionally biased region" description="Polar residues" evidence="1">
    <location>
        <begin position="135"/>
        <end position="145"/>
    </location>
</feature>
<organism evidence="2 3">
    <name type="scientific">Candidatus Obscuribacter phosphatis</name>
    <dbReference type="NCBI Taxonomy" id="1906157"/>
    <lineage>
        <taxon>Bacteria</taxon>
        <taxon>Bacillati</taxon>
        <taxon>Candidatus Melainabacteria</taxon>
        <taxon>Candidatus Obscuribacterales</taxon>
        <taxon>Candidatus Obscuribacteraceae</taxon>
        <taxon>Candidatus Obscuribacter</taxon>
    </lineage>
</organism>
<gene>
    <name evidence="2" type="ORF">J0M35_16885</name>
</gene>
<feature type="region of interest" description="Disordered" evidence="1">
    <location>
        <begin position="170"/>
        <end position="202"/>
    </location>
</feature>